<keyword evidence="2" id="KW-0472">Membrane</keyword>
<organism evidence="4 5">
    <name type="scientific">Meira miltonrushii</name>
    <dbReference type="NCBI Taxonomy" id="1280837"/>
    <lineage>
        <taxon>Eukaryota</taxon>
        <taxon>Fungi</taxon>
        <taxon>Dikarya</taxon>
        <taxon>Basidiomycota</taxon>
        <taxon>Ustilaginomycotina</taxon>
        <taxon>Exobasidiomycetes</taxon>
        <taxon>Exobasidiales</taxon>
        <taxon>Brachybasidiaceae</taxon>
        <taxon>Meira</taxon>
    </lineage>
</organism>
<feature type="compositionally biased region" description="Low complexity" evidence="1">
    <location>
        <begin position="86"/>
        <end position="112"/>
    </location>
</feature>
<accession>A0A316VBH2</accession>
<evidence type="ECO:0000256" key="1">
    <source>
        <dbReference type="SAM" id="MobiDB-lite"/>
    </source>
</evidence>
<protein>
    <submittedName>
        <fullName evidence="4">Uncharacterized protein</fullName>
    </submittedName>
</protein>
<feature type="signal peptide" evidence="3">
    <location>
        <begin position="1"/>
        <end position="33"/>
    </location>
</feature>
<dbReference type="Proteomes" id="UP000245771">
    <property type="component" value="Unassembled WGS sequence"/>
</dbReference>
<feature type="chain" id="PRO_5016295815" evidence="3">
    <location>
        <begin position="34"/>
        <end position="141"/>
    </location>
</feature>
<proteinExistence type="predicted"/>
<evidence type="ECO:0000256" key="3">
    <source>
        <dbReference type="SAM" id="SignalP"/>
    </source>
</evidence>
<dbReference type="AlphaFoldDB" id="A0A316VBH2"/>
<reference evidence="4 5" key="1">
    <citation type="journal article" date="2018" name="Mol. Biol. Evol.">
        <title>Broad Genomic Sampling Reveals a Smut Pathogenic Ancestry of the Fungal Clade Ustilaginomycotina.</title>
        <authorList>
            <person name="Kijpornyongpan T."/>
            <person name="Mondo S.J."/>
            <person name="Barry K."/>
            <person name="Sandor L."/>
            <person name="Lee J."/>
            <person name="Lipzen A."/>
            <person name="Pangilinan J."/>
            <person name="LaButti K."/>
            <person name="Hainaut M."/>
            <person name="Henrissat B."/>
            <person name="Grigoriev I.V."/>
            <person name="Spatafora J.W."/>
            <person name="Aime M.C."/>
        </authorList>
    </citation>
    <scope>NUCLEOTIDE SEQUENCE [LARGE SCALE GENOMIC DNA]</scope>
    <source>
        <strain evidence="4 5">MCA 3882</strain>
    </source>
</reference>
<evidence type="ECO:0000256" key="2">
    <source>
        <dbReference type="SAM" id="Phobius"/>
    </source>
</evidence>
<keyword evidence="5" id="KW-1185">Reference proteome</keyword>
<feature type="transmembrane region" description="Helical" evidence="2">
    <location>
        <begin position="122"/>
        <end position="140"/>
    </location>
</feature>
<evidence type="ECO:0000313" key="5">
    <source>
        <dbReference type="Proteomes" id="UP000245771"/>
    </source>
</evidence>
<sequence length="141" mass="14441">MLFIPHKMVTSSFHKILLFALMALVTIYHTTNAAPTIALRDTISGGLNGNGCSMDNYVNGKLVPASGCGSDDQNTSIDSSIISSASSTTTSTIPSSTSIYSDSNDSTTSTTSVNGAHINSPGPAYIISSVFGVVAAFAILG</sequence>
<dbReference type="InParanoid" id="A0A316VBH2"/>
<dbReference type="GeneID" id="37023454"/>
<keyword evidence="2" id="KW-1133">Transmembrane helix</keyword>
<name>A0A316VBH2_9BASI</name>
<dbReference type="RefSeq" id="XP_025354936.1">
    <property type="nucleotide sequence ID" value="XM_025501673.1"/>
</dbReference>
<feature type="region of interest" description="Disordered" evidence="1">
    <location>
        <begin position="86"/>
        <end position="114"/>
    </location>
</feature>
<gene>
    <name evidence="4" type="ORF">FA14DRAFT_188715</name>
</gene>
<dbReference type="EMBL" id="KZ819603">
    <property type="protein sequence ID" value="PWN34634.1"/>
    <property type="molecule type" value="Genomic_DNA"/>
</dbReference>
<evidence type="ECO:0000313" key="4">
    <source>
        <dbReference type="EMBL" id="PWN34634.1"/>
    </source>
</evidence>
<keyword evidence="2" id="KW-0812">Transmembrane</keyword>
<keyword evidence="3" id="KW-0732">Signal</keyword>